<dbReference type="EMBL" id="JACSDY010000020">
    <property type="protein sequence ID" value="KAF7396889.1"/>
    <property type="molecule type" value="Genomic_DNA"/>
</dbReference>
<dbReference type="AlphaFoldDB" id="A0A834N6L2"/>
<evidence type="ECO:0000313" key="1">
    <source>
        <dbReference type="EMBL" id="KAF7396889.1"/>
    </source>
</evidence>
<name>A0A834N6L2_VESPE</name>
<proteinExistence type="predicted"/>
<sequence>MVVTLSLSAGRTLFNGLRSQKPIVSKDQIQHEEPIEFNNAFGSIGFQGRGNLKAFVNPIWKFTVHAGSWLLVSTCTRKWPRTDRRVDQSRPGMEPRATLIVAGHTGTRESHTGDSWFHATCLDTPGILMTE</sequence>
<reference evidence="1" key="1">
    <citation type="journal article" date="2020" name="G3 (Bethesda)">
        <title>High-Quality Assemblies for Three Invasive Social Wasps from the &lt;i&gt;Vespula&lt;/i&gt; Genus.</title>
        <authorList>
            <person name="Harrop T.W.R."/>
            <person name="Guhlin J."/>
            <person name="McLaughlin G.M."/>
            <person name="Permina E."/>
            <person name="Stockwell P."/>
            <person name="Gilligan J."/>
            <person name="Le Lec M.F."/>
            <person name="Gruber M.A.M."/>
            <person name="Quinn O."/>
            <person name="Lovegrove M."/>
            <person name="Duncan E.J."/>
            <person name="Remnant E.J."/>
            <person name="Van Eeckhoven J."/>
            <person name="Graham B."/>
            <person name="Knapp R.A."/>
            <person name="Langford K.W."/>
            <person name="Kronenberg Z."/>
            <person name="Press M.O."/>
            <person name="Eacker S.M."/>
            <person name="Wilson-Rankin E.E."/>
            <person name="Purcell J."/>
            <person name="Lester P.J."/>
            <person name="Dearden P.K."/>
        </authorList>
    </citation>
    <scope>NUCLEOTIDE SEQUENCE</scope>
    <source>
        <strain evidence="1">Volc-1</strain>
    </source>
</reference>
<keyword evidence="2" id="KW-1185">Reference proteome</keyword>
<comment type="caution">
    <text evidence="1">The sequence shown here is derived from an EMBL/GenBank/DDBJ whole genome shotgun (WGS) entry which is preliminary data.</text>
</comment>
<protein>
    <submittedName>
        <fullName evidence="1">Uncharacterized protein</fullName>
    </submittedName>
</protein>
<dbReference type="Proteomes" id="UP000600918">
    <property type="component" value="Unassembled WGS sequence"/>
</dbReference>
<accession>A0A834N6L2</accession>
<organism evidence="1 2">
    <name type="scientific">Vespula pensylvanica</name>
    <name type="common">Western yellow jacket</name>
    <name type="synonym">Wasp</name>
    <dbReference type="NCBI Taxonomy" id="30213"/>
    <lineage>
        <taxon>Eukaryota</taxon>
        <taxon>Metazoa</taxon>
        <taxon>Ecdysozoa</taxon>
        <taxon>Arthropoda</taxon>
        <taxon>Hexapoda</taxon>
        <taxon>Insecta</taxon>
        <taxon>Pterygota</taxon>
        <taxon>Neoptera</taxon>
        <taxon>Endopterygota</taxon>
        <taxon>Hymenoptera</taxon>
        <taxon>Apocrita</taxon>
        <taxon>Aculeata</taxon>
        <taxon>Vespoidea</taxon>
        <taxon>Vespidae</taxon>
        <taxon>Vespinae</taxon>
        <taxon>Vespula</taxon>
    </lineage>
</organism>
<gene>
    <name evidence="1" type="ORF">H0235_016426</name>
</gene>
<evidence type="ECO:0000313" key="2">
    <source>
        <dbReference type="Proteomes" id="UP000600918"/>
    </source>
</evidence>